<comment type="caution">
    <text evidence="1">The sequence shown here is derived from an EMBL/GenBank/DDBJ whole genome shotgun (WGS) entry which is preliminary data.</text>
</comment>
<proteinExistence type="predicted"/>
<dbReference type="AlphaFoldDB" id="A0A5R9QFS9"/>
<dbReference type="Proteomes" id="UP000306753">
    <property type="component" value="Unassembled WGS sequence"/>
</dbReference>
<gene>
    <name evidence="1" type="ORF">DN820_09820</name>
</gene>
<dbReference type="Gene3D" id="3.55.50.30">
    <property type="match status" value="1"/>
</dbReference>
<accession>A0A5R9QFS9</accession>
<protein>
    <submittedName>
        <fullName evidence="1">Type III secretion protein</fullName>
    </submittedName>
</protein>
<dbReference type="EMBL" id="QLAG01000010">
    <property type="protein sequence ID" value="TLX63673.1"/>
    <property type="molecule type" value="Genomic_DNA"/>
</dbReference>
<dbReference type="Gene3D" id="3.30.1370.120">
    <property type="match status" value="1"/>
</dbReference>
<dbReference type="InterPro" id="IPR038591">
    <property type="entry name" value="NolW-like_sf"/>
</dbReference>
<name>A0A5R9QFS9_9GAMM</name>
<evidence type="ECO:0000313" key="1">
    <source>
        <dbReference type="EMBL" id="TLX63673.1"/>
    </source>
</evidence>
<evidence type="ECO:0000313" key="2">
    <source>
        <dbReference type="Proteomes" id="UP000306753"/>
    </source>
</evidence>
<organism evidence="1 2">
    <name type="scientific">Stutzerimonas nosocomialis</name>
    <dbReference type="NCBI Taxonomy" id="1056496"/>
    <lineage>
        <taxon>Bacteria</taxon>
        <taxon>Pseudomonadati</taxon>
        <taxon>Pseudomonadota</taxon>
        <taxon>Gammaproteobacteria</taxon>
        <taxon>Pseudomonadales</taxon>
        <taxon>Pseudomonadaceae</taxon>
        <taxon>Stutzerimonas</taxon>
    </lineage>
</organism>
<reference evidence="1 2" key="1">
    <citation type="journal article" date="2017" name="Eur. J. Clin. Microbiol. Infect. Dis.">
        <title>Uncommonly isolated clinical Pseudomonas: identification and phylogenetic assignation.</title>
        <authorList>
            <person name="Mulet M."/>
            <person name="Gomila M."/>
            <person name="Ramirez A."/>
            <person name="Cardew S."/>
            <person name="Moore E.R."/>
            <person name="Lalucat J."/>
            <person name="Garcia-Valdes E."/>
        </authorList>
    </citation>
    <scope>NUCLEOTIDE SEQUENCE [LARGE SCALE GENOMIC DNA]</scope>
    <source>
        <strain evidence="1 2">SD129</strain>
    </source>
</reference>
<sequence>MYKSGKGRPVSPRPLSVSLRRLALAWLLGGAGLVQAAVEPSWYGQPYGYVVIDQSLRDALEAFGRNLGIPVVIAKKVGGKAPGNLRAASAGAFLDTLCANHGLTWFYDGGVLHVTLDEDIEIRQFAAEGFAATELEQALDGLGVAGNHLAIRGGAEGGPLLVSGPPPYLAMVEQWIERRRPPADEVVARAAPRERGVRVFRGSASEVSNPTGTARTP</sequence>
<keyword evidence="2" id="KW-1185">Reference proteome</keyword>